<proteinExistence type="inferred from homology"/>
<dbReference type="Proteomes" id="UP000032066">
    <property type="component" value="Unassembled WGS sequence"/>
</dbReference>
<evidence type="ECO:0000256" key="1">
    <source>
        <dbReference type="ARBA" id="ARBA00006479"/>
    </source>
</evidence>
<dbReference type="STRING" id="2064.TR51_16505"/>
<dbReference type="InterPro" id="IPR011991">
    <property type="entry name" value="ArsR-like_HTH"/>
</dbReference>
<dbReference type="PATRIC" id="fig|2064.6.peg.3541"/>
<dbReference type="CDD" id="cd00090">
    <property type="entry name" value="HTH_ARSR"/>
    <property type="match status" value="1"/>
</dbReference>
<evidence type="ECO:0000313" key="3">
    <source>
        <dbReference type="EMBL" id="KIQ65481.1"/>
    </source>
</evidence>
<feature type="domain" description="HTH marR-type" evidence="2">
    <location>
        <begin position="27"/>
        <end position="72"/>
    </location>
</feature>
<dbReference type="PANTHER" id="PTHR18964:SF149">
    <property type="entry name" value="BIFUNCTIONAL UDP-N-ACETYLGLUCOSAMINE 2-EPIMERASE_N-ACETYLMANNOSAMINE KINASE"/>
    <property type="match status" value="1"/>
</dbReference>
<evidence type="ECO:0000313" key="4">
    <source>
        <dbReference type="Proteomes" id="UP000032066"/>
    </source>
</evidence>
<dbReference type="EMBL" id="JXZB01000002">
    <property type="protein sequence ID" value="KIQ65481.1"/>
    <property type="molecule type" value="Genomic_DNA"/>
</dbReference>
<organism evidence="3 4">
    <name type="scientific">Kitasatospora griseola</name>
    <name type="common">Streptomyces griseolosporeus</name>
    <dbReference type="NCBI Taxonomy" id="2064"/>
    <lineage>
        <taxon>Bacteria</taxon>
        <taxon>Bacillati</taxon>
        <taxon>Actinomycetota</taxon>
        <taxon>Actinomycetes</taxon>
        <taxon>Kitasatosporales</taxon>
        <taxon>Streptomycetaceae</taxon>
        <taxon>Kitasatospora</taxon>
    </lineage>
</organism>
<dbReference type="InterPro" id="IPR043129">
    <property type="entry name" value="ATPase_NBD"/>
</dbReference>
<comment type="caution">
    <text evidence="3">The sequence shown here is derived from an EMBL/GenBank/DDBJ whole genome shotgun (WGS) entry which is preliminary data.</text>
</comment>
<protein>
    <submittedName>
        <fullName evidence="3">ROK family transcriptional regulator</fullName>
    </submittedName>
</protein>
<name>A0A0D0P1I8_KITGR</name>
<evidence type="ECO:0000259" key="2">
    <source>
        <dbReference type="Pfam" id="PF12802"/>
    </source>
</evidence>
<accession>A0A0D0P1I8</accession>
<dbReference type="InterPro" id="IPR000835">
    <property type="entry name" value="HTH_MarR-typ"/>
</dbReference>
<comment type="similarity">
    <text evidence="1">Belongs to the ROK (NagC/XylR) family.</text>
</comment>
<dbReference type="AlphaFoldDB" id="A0A0D0P1I8"/>
<dbReference type="Gene3D" id="1.10.10.10">
    <property type="entry name" value="Winged helix-like DNA-binding domain superfamily/Winged helix DNA-binding domain"/>
    <property type="match status" value="1"/>
</dbReference>
<dbReference type="Pfam" id="PF12802">
    <property type="entry name" value="MarR_2"/>
    <property type="match status" value="1"/>
</dbReference>
<gene>
    <name evidence="3" type="ORF">TR51_16505</name>
</gene>
<dbReference type="InterPro" id="IPR036388">
    <property type="entry name" value="WH-like_DNA-bd_sf"/>
</dbReference>
<keyword evidence="4" id="KW-1185">Reference proteome</keyword>
<dbReference type="Gene3D" id="3.30.420.40">
    <property type="match status" value="2"/>
</dbReference>
<dbReference type="SUPFAM" id="SSF53067">
    <property type="entry name" value="Actin-like ATPase domain"/>
    <property type="match status" value="1"/>
</dbReference>
<dbReference type="PANTHER" id="PTHR18964">
    <property type="entry name" value="ROK (REPRESSOR, ORF, KINASE) FAMILY"/>
    <property type="match status" value="1"/>
</dbReference>
<dbReference type="InterPro" id="IPR000600">
    <property type="entry name" value="ROK"/>
</dbReference>
<reference evidence="3 4" key="1">
    <citation type="submission" date="2015-02" db="EMBL/GenBank/DDBJ databases">
        <title>Draft genome sequence of Kitasatospora griseola MF730-N6, a bafilomycin, terpentecin and satosporin producer.</title>
        <authorList>
            <person name="Arens J.C."/>
            <person name="Haltli B."/>
            <person name="Kerr R.G."/>
        </authorList>
    </citation>
    <scope>NUCLEOTIDE SEQUENCE [LARGE SCALE GENOMIC DNA]</scope>
    <source>
        <strain evidence="3 4">MF730-N6</strain>
    </source>
</reference>
<dbReference type="OrthoDB" id="3189808at2"/>
<sequence length="414" mass="42460">MPVARRRTAGAAPEPVRWNRQRLRSNNEWLLLELLRTGGPSSRAQLARDTGLSKPTVSAALGSLETAGLVREAGTLAPDRGRTAVLYRADAGAGHVLGMDVGRARLRVAVADLSGRVVARRDVPNRGRTGPAVADALVATARDTLADAGLAESAGCPSAGPAAGVVRAVIGSPGVWDGRRRAMRHAAHLPGWARPGLFDRIADGLGIPVQVANDANLAALGEYTYGAGAGSSVFAYLLVGTGVGVGLVRDGELWTGAHGAAGEIGMLRLPCLSGEPTDRRDVPLEDVVGADAVVGEAWRFGLTGAATAEEVCEAARAGDPAARAAIARQAQQLSFAVAVVAAVADPELVVLGGGMGRSADLLLPPLEDALHRSCDLRPRVVASTLGEDAVLLGALATALESARLEVFVQRTASA</sequence>
<dbReference type="SUPFAM" id="SSF46785">
    <property type="entry name" value="Winged helix' DNA-binding domain"/>
    <property type="match status" value="1"/>
</dbReference>
<dbReference type="RefSeq" id="WP_043911753.1">
    <property type="nucleotide sequence ID" value="NZ_JXZB01000002.1"/>
</dbReference>
<dbReference type="InterPro" id="IPR036390">
    <property type="entry name" value="WH_DNA-bd_sf"/>
</dbReference>
<dbReference type="Pfam" id="PF00480">
    <property type="entry name" value="ROK"/>
    <property type="match status" value="1"/>
</dbReference>
<dbReference type="GO" id="GO:0003700">
    <property type="term" value="F:DNA-binding transcription factor activity"/>
    <property type="evidence" value="ECO:0007669"/>
    <property type="project" value="InterPro"/>
</dbReference>